<dbReference type="InterPro" id="IPR050639">
    <property type="entry name" value="SSR_resolvase"/>
</dbReference>
<dbReference type="CDD" id="cd00338">
    <property type="entry name" value="Ser_Recombinase"/>
    <property type="match status" value="1"/>
</dbReference>
<proteinExistence type="predicted"/>
<name>A0A3M8BGC3_9BACL</name>
<keyword evidence="2" id="KW-0238">DNA-binding</keyword>
<dbReference type="Proteomes" id="UP000268829">
    <property type="component" value="Unassembled WGS sequence"/>
</dbReference>
<keyword evidence="3" id="KW-0233">DNA recombination</keyword>
<dbReference type="Gene3D" id="3.90.1750.20">
    <property type="entry name" value="Putative Large Serine Recombinase, Chain B, Domain 2"/>
    <property type="match status" value="1"/>
</dbReference>
<dbReference type="PROSITE" id="PS51737">
    <property type="entry name" value="RECOMBINASE_DNA_BIND"/>
    <property type="match status" value="1"/>
</dbReference>
<dbReference type="GO" id="GO:0000150">
    <property type="term" value="F:DNA strand exchange activity"/>
    <property type="evidence" value="ECO:0007669"/>
    <property type="project" value="InterPro"/>
</dbReference>
<dbReference type="GO" id="GO:0015074">
    <property type="term" value="P:DNA integration"/>
    <property type="evidence" value="ECO:0007669"/>
    <property type="project" value="UniProtKB-KW"/>
</dbReference>
<feature type="coiled-coil region" evidence="6">
    <location>
        <begin position="398"/>
        <end position="460"/>
    </location>
</feature>
<evidence type="ECO:0000259" key="8">
    <source>
        <dbReference type="PROSITE" id="PS51737"/>
    </source>
</evidence>
<dbReference type="PROSITE" id="PS51736">
    <property type="entry name" value="RECOMBINASES_3"/>
    <property type="match status" value="1"/>
</dbReference>
<dbReference type="Pfam" id="PF07508">
    <property type="entry name" value="Recombinase"/>
    <property type="match status" value="1"/>
</dbReference>
<evidence type="ECO:0000256" key="3">
    <source>
        <dbReference type="ARBA" id="ARBA00023172"/>
    </source>
</evidence>
<accession>A0A3M8BGC3</accession>
<dbReference type="Pfam" id="PF13408">
    <property type="entry name" value="Zn_ribbon_recom"/>
    <property type="match status" value="1"/>
</dbReference>
<dbReference type="RefSeq" id="WP_122902770.1">
    <property type="nucleotide sequence ID" value="NZ_RHHS01000004.1"/>
</dbReference>
<evidence type="ECO:0000313" key="9">
    <source>
        <dbReference type="EMBL" id="RNB62017.1"/>
    </source>
</evidence>
<dbReference type="PANTHER" id="PTHR30461:SF23">
    <property type="entry name" value="DNA RECOMBINASE-RELATED"/>
    <property type="match status" value="1"/>
</dbReference>
<protein>
    <submittedName>
        <fullName evidence="9">Recombinase family protein</fullName>
    </submittedName>
</protein>
<dbReference type="OrthoDB" id="2476685at2"/>
<dbReference type="InterPro" id="IPR036162">
    <property type="entry name" value="Resolvase-like_N_sf"/>
</dbReference>
<dbReference type="InterPro" id="IPR038109">
    <property type="entry name" value="DNA_bind_recomb_sf"/>
</dbReference>
<keyword evidence="6" id="KW-0175">Coiled coil</keyword>
<dbReference type="SUPFAM" id="SSF53041">
    <property type="entry name" value="Resolvase-like"/>
    <property type="match status" value="1"/>
</dbReference>
<dbReference type="PANTHER" id="PTHR30461">
    <property type="entry name" value="DNA-INVERTASE FROM LAMBDOID PROPHAGE"/>
    <property type="match status" value="1"/>
</dbReference>
<keyword evidence="10" id="KW-1185">Reference proteome</keyword>
<gene>
    <name evidence="9" type="ORF">EDM57_00220</name>
</gene>
<feature type="active site" description="O-(5'-phospho-DNA)-serine intermediate" evidence="4 5">
    <location>
        <position position="22"/>
    </location>
</feature>
<comment type="caution">
    <text evidence="9">The sequence shown here is derived from an EMBL/GenBank/DDBJ whole genome shotgun (WGS) entry which is preliminary data.</text>
</comment>
<evidence type="ECO:0000256" key="2">
    <source>
        <dbReference type="ARBA" id="ARBA00023125"/>
    </source>
</evidence>
<dbReference type="EMBL" id="RHHS01000004">
    <property type="protein sequence ID" value="RNB62017.1"/>
    <property type="molecule type" value="Genomic_DNA"/>
</dbReference>
<evidence type="ECO:0000256" key="1">
    <source>
        <dbReference type="ARBA" id="ARBA00022908"/>
    </source>
</evidence>
<dbReference type="PROSITE" id="PS00397">
    <property type="entry name" value="RECOMBINASES_1"/>
    <property type="match status" value="1"/>
</dbReference>
<sequence>MMTLDFKGDPVAINVAIYARVSTEEQAEQGYSIPAQLEVLRSLCKSERKIVYKEYVDAGISGKSIDKRPALQELLRDVEEGKIQEVLVWKLDRISRKTSDLLYIVEKLNKNNVKFRSYSEKEFDTETAAGKLSIQILGVIAEFQRNTIIENVKMGMKQRARNGKWNGGNVLGYNVVEVPSGKGSESVLLVNPVEAELVRKIFRMYAAGQGLRSIANQLNNEGYRTKLGNSFSTVAVKTILTNPVYIGKIRYNVRENWNEKRRKGINPNPIIADGEHEPIIDMDTWEAVQKLYGKKSKTSPRVFEGTYLLTGLMRCPQCGGTLGAHRVKDKLKDGTVVVRRYYVCNRFRNNGSRVCSSNSVRADLVEDFVMNRIKEVVLQPKILEDIVNKINKDRSKSVLPLQKEIAALDKELKTLESQKQKYFKLYESDAIDNDFLVERLNELKAKFDQFAQRKREAERQLETNTSSPISIKEVREVLTMFHKLLENSPLNTQKTLLQTVIKQVHVKKNGKELEGIELEFDEGIKKCFLTLAPSTDKVEGAFAFRKQKSPSRYTLVI</sequence>
<dbReference type="InterPro" id="IPR025827">
    <property type="entry name" value="Zn_ribbon_recom_dom"/>
</dbReference>
<organism evidence="9 10">
    <name type="scientific">Brevibacillus gelatini</name>
    <dbReference type="NCBI Taxonomy" id="1655277"/>
    <lineage>
        <taxon>Bacteria</taxon>
        <taxon>Bacillati</taxon>
        <taxon>Bacillota</taxon>
        <taxon>Bacilli</taxon>
        <taxon>Bacillales</taxon>
        <taxon>Paenibacillaceae</taxon>
        <taxon>Brevibacillus</taxon>
    </lineage>
</organism>
<dbReference type="InterPro" id="IPR011109">
    <property type="entry name" value="DNA_bind_recombinase_dom"/>
</dbReference>
<dbReference type="AlphaFoldDB" id="A0A3M8BGC3"/>
<dbReference type="InterPro" id="IPR006119">
    <property type="entry name" value="Resolv_N"/>
</dbReference>
<evidence type="ECO:0000313" key="10">
    <source>
        <dbReference type="Proteomes" id="UP000268829"/>
    </source>
</evidence>
<feature type="domain" description="Resolvase/invertase-type recombinase catalytic" evidence="7">
    <location>
        <begin position="14"/>
        <end position="163"/>
    </location>
</feature>
<reference evidence="9 10" key="1">
    <citation type="submission" date="2018-10" db="EMBL/GenBank/DDBJ databases">
        <title>Phylogenomics of Brevibacillus.</title>
        <authorList>
            <person name="Dunlap C."/>
        </authorList>
    </citation>
    <scope>NUCLEOTIDE SEQUENCE [LARGE SCALE GENOMIC DNA]</scope>
    <source>
        <strain evidence="9 10">DSM 100115</strain>
    </source>
</reference>
<evidence type="ECO:0000256" key="5">
    <source>
        <dbReference type="PROSITE-ProRule" id="PRU10137"/>
    </source>
</evidence>
<feature type="domain" description="Recombinase" evidence="8">
    <location>
        <begin position="170"/>
        <end position="298"/>
    </location>
</feature>
<evidence type="ECO:0000256" key="4">
    <source>
        <dbReference type="PIRSR" id="PIRSR606118-50"/>
    </source>
</evidence>
<dbReference type="SMART" id="SM00857">
    <property type="entry name" value="Resolvase"/>
    <property type="match status" value="1"/>
</dbReference>
<evidence type="ECO:0000256" key="6">
    <source>
        <dbReference type="SAM" id="Coils"/>
    </source>
</evidence>
<dbReference type="GO" id="GO:0003677">
    <property type="term" value="F:DNA binding"/>
    <property type="evidence" value="ECO:0007669"/>
    <property type="project" value="UniProtKB-KW"/>
</dbReference>
<keyword evidence="1" id="KW-0229">DNA integration</keyword>
<dbReference type="InterPro" id="IPR006118">
    <property type="entry name" value="Recombinase_CS"/>
</dbReference>
<dbReference type="Gene3D" id="3.40.50.1390">
    <property type="entry name" value="Resolvase, N-terminal catalytic domain"/>
    <property type="match status" value="1"/>
</dbReference>
<evidence type="ECO:0000259" key="7">
    <source>
        <dbReference type="PROSITE" id="PS51736"/>
    </source>
</evidence>
<dbReference type="Pfam" id="PF00239">
    <property type="entry name" value="Resolvase"/>
    <property type="match status" value="1"/>
</dbReference>